<evidence type="ECO:0000256" key="1">
    <source>
        <dbReference type="PROSITE-ProRule" id="PRU00267"/>
    </source>
</evidence>
<dbReference type="Proteomes" id="UP000383932">
    <property type="component" value="Unassembled WGS sequence"/>
</dbReference>
<comment type="caution">
    <text evidence="3">The sequence shown here is derived from an EMBL/GenBank/DDBJ whole genome shotgun (WGS) entry which is preliminary data.</text>
</comment>
<evidence type="ECO:0000259" key="2">
    <source>
        <dbReference type="PROSITE" id="PS50118"/>
    </source>
</evidence>
<keyword evidence="1" id="KW-0238">DNA-binding</keyword>
<dbReference type="GO" id="GO:0005634">
    <property type="term" value="C:nucleus"/>
    <property type="evidence" value="ECO:0007669"/>
    <property type="project" value="UniProtKB-UniRule"/>
</dbReference>
<sequence length="133" mass="14980">MPRAASEKTAKKGEYHAASPQRRIYTNIPADYLLVPVPLLISLATGRPFVACALHHRRRFQLPLPLLLRLRLHIAKPSPAPAGPKKKSSPYNVYMKAELAKLKEKHPDMTHKERFKLAATSWGEAAENPKNQK</sequence>
<proteinExistence type="predicted"/>
<dbReference type="InterPro" id="IPR036910">
    <property type="entry name" value="HMG_box_dom_sf"/>
</dbReference>
<name>A0A5N5Q979_9AGAM</name>
<dbReference type="InterPro" id="IPR056775">
    <property type="entry name" value="YABBY_C"/>
</dbReference>
<evidence type="ECO:0000313" key="4">
    <source>
        <dbReference type="Proteomes" id="UP000383932"/>
    </source>
</evidence>
<keyword evidence="4" id="KW-1185">Reference proteome</keyword>
<feature type="domain" description="HMG box" evidence="2">
    <location>
        <begin position="84"/>
        <end position="133"/>
    </location>
</feature>
<organism evidence="3 4">
    <name type="scientific">Ceratobasidium theobromae</name>
    <dbReference type="NCBI Taxonomy" id="1582974"/>
    <lineage>
        <taxon>Eukaryota</taxon>
        <taxon>Fungi</taxon>
        <taxon>Dikarya</taxon>
        <taxon>Basidiomycota</taxon>
        <taxon>Agaricomycotina</taxon>
        <taxon>Agaricomycetes</taxon>
        <taxon>Cantharellales</taxon>
        <taxon>Ceratobasidiaceae</taxon>
        <taxon>Ceratobasidium</taxon>
    </lineage>
</organism>
<feature type="DNA-binding region" description="HMG box" evidence="1">
    <location>
        <begin position="84"/>
        <end position="133"/>
    </location>
</feature>
<reference evidence="3 4" key="1">
    <citation type="journal article" date="2019" name="Fungal Biol. Biotechnol.">
        <title>Draft genome sequence of fastidious pathogen Ceratobasidium theobromae, which causes vascular-streak dieback in Theobroma cacao.</title>
        <authorList>
            <person name="Ali S.S."/>
            <person name="Asman A."/>
            <person name="Shao J."/>
            <person name="Firmansyah A.P."/>
            <person name="Susilo A.W."/>
            <person name="Rosmana A."/>
            <person name="McMahon P."/>
            <person name="Junaid M."/>
            <person name="Guest D."/>
            <person name="Kheng T.Y."/>
            <person name="Meinhardt L.W."/>
            <person name="Bailey B.A."/>
        </authorList>
    </citation>
    <scope>NUCLEOTIDE SEQUENCE [LARGE SCALE GENOMIC DNA]</scope>
    <source>
        <strain evidence="3 4">CT2</strain>
    </source>
</reference>
<protein>
    <recommendedName>
        <fullName evidence="2">HMG box domain-containing protein</fullName>
    </recommendedName>
</protein>
<dbReference type="AlphaFoldDB" id="A0A5N5Q979"/>
<dbReference type="GO" id="GO:0003677">
    <property type="term" value="F:DNA binding"/>
    <property type="evidence" value="ECO:0007669"/>
    <property type="project" value="UniProtKB-UniRule"/>
</dbReference>
<dbReference type="EMBL" id="SSOP01000488">
    <property type="protein sequence ID" value="KAB5588322.1"/>
    <property type="molecule type" value="Genomic_DNA"/>
</dbReference>
<dbReference type="PROSITE" id="PS50118">
    <property type="entry name" value="HMG_BOX_2"/>
    <property type="match status" value="1"/>
</dbReference>
<evidence type="ECO:0000313" key="3">
    <source>
        <dbReference type="EMBL" id="KAB5588322.1"/>
    </source>
</evidence>
<accession>A0A5N5Q979</accession>
<gene>
    <name evidence="3" type="ORF">CTheo_8238</name>
</gene>
<dbReference type="SUPFAM" id="SSF47095">
    <property type="entry name" value="HMG-box"/>
    <property type="match status" value="1"/>
</dbReference>
<keyword evidence="1" id="KW-0539">Nucleus</keyword>
<dbReference type="OrthoDB" id="667577at2759"/>
<dbReference type="InterPro" id="IPR009071">
    <property type="entry name" value="HMG_box_dom"/>
</dbReference>
<dbReference type="Gene3D" id="1.10.30.10">
    <property type="entry name" value="High mobility group box domain"/>
    <property type="match status" value="1"/>
</dbReference>
<dbReference type="Pfam" id="PF04690">
    <property type="entry name" value="YABBY"/>
    <property type="match status" value="1"/>
</dbReference>